<gene>
    <name evidence="1" type="ORF">MNBD_BACTEROID07-2012</name>
</gene>
<accession>A0A3B0UCU7</accession>
<evidence type="ECO:0000313" key="1">
    <source>
        <dbReference type="EMBL" id="VAW28785.1"/>
    </source>
</evidence>
<protein>
    <submittedName>
        <fullName evidence="1">Uncharacterized protein</fullName>
    </submittedName>
</protein>
<sequence length="155" mass="18171">MDKREKYRLMLDFKAVNRAEKYIERLFQEWSIDEIYLGNIIISISNIIHLLPEHPANRSVCITASLKNETISFSFAKVDVSVLKLFLKDYLLQDVRDNVTQSVFLIQKVVDEVTIEGENLILRFNTDVVPEAFFANRKQSLEDYYQNTPQKVIHD</sequence>
<organism evidence="1">
    <name type="scientific">hydrothermal vent metagenome</name>
    <dbReference type="NCBI Taxonomy" id="652676"/>
    <lineage>
        <taxon>unclassified sequences</taxon>
        <taxon>metagenomes</taxon>
        <taxon>ecological metagenomes</taxon>
    </lineage>
</organism>
<dbReference type="EMBL" id="UOET01000288">
    <property type="protein sequence ID" value="VAW28785.1"/>
    <property type="molecule type" value="Genomic_DNA"/>
</dbReference>
<dbReference type="AlphaFoldDB" id="A0A3B0UCU7"/>
<reference evidence="1" key="1">
    <citation type="submission" date="2018-06" db="EMBL/GenBank/DDBJ databases">
        <authorList>
            <person name="Zhirakovskaya E."/>
        </authorList>
    </citation>
    <scope>NUCLEOTIDE SEQUENCE</scope>
</reference>
<proteinExistence type="predicted"/>
<name>A0A3B0UCU7_9ZZZZ</name>